<dbReference type="InterPro" id="IPR002052">
    <property type="entry name" value="DNA_methylase_N6_adenine_CS"/>
</dbReference>
<name>A0A212TE82_9BACT</name>
<dbReference type="GO" id="GO:0016430">
    <property type="term" value="F:tRNA (adenine-N6)-methyltransferase activity"/>
    <property type="evidence" value="ECO:0007669"/>
    <property type="project" value="UniProtKB-UniRule"/>
</dbReference>
<sequence length="240" mass="26694">MANTYFQFKQFRIEQGQCAMKVCTDACVLGAVADIAQAQRILDIGTGTGLLALMAAQRNPKAQIEAVELDEAAAQQATANFSTSPWPTRLRVHAQSLGQYASTQPEAFDHIICNPPFFRHSLRSPDAQRTTARHTAEDSLTFAELTEFSAQFLTGLGQLTVLLPPPEMQHLEREAARVGLYPCARLIMRHRPGSKPLRHITTFSRQPQAPTTTDLPLHEATSEAYSTEFRELLRPFYLAL</sequence>
<dbReference type="Proteomes" id="UP000198131">
    <property type="component" value="Unassembled WGS sequence"/>
</dbReference>
<keyword evidence="3 6" id="KW-0808">Transferase</keyword>
<evidence type="ECO:0000256" key="1">
    <source>
        <dbReference type="ARBA" id="ARBA00022490"/>
    </source>
</evidence>
<dbReference type="SUPFAM" id="SSF53335">
    <property type="entry name" value="S-adenosyl-L-methionine-dependent methyltransferases"/>
    <property type="match status" value="1"/>
</dbReference>
<comment type="catalytic activity">
    <reaction evidence="6">
        <text>adenosine(37) in tRNA1(Val) + S-adenosyl-L-methionine = N(6)-methyladenosine(37) in tRNA1(Val) + S-adenosyl-L-homocysteine + H(+)</text>
        <dbReference type="Rhea" id="RHEA:43160"/>
        <dbReference type="Rhea" id="RHEA-COMP:10369"/>
        <dbReference type="Rhea" id="RHEA-COMP:10370"/>
        <dbReference type="ChEBI" id="CHEBI:15378"/>
        <dbReference type="ChEBI" id="CHEBI:57856"/>
        <dbReference type="ChEBI" id="CHEBI:59789"/>
        <dbReference type="ChEBI" id="CHEBI:74411"/>
        <dbReference type="ChEBI" id="CHEBI:74449"/>
        <dbReference type="EC" id="2.1.1.223"/>
    </reaction>
</comment>
<comment type="function">
    <text evidence="6">Specifically methylates the adenine in position 37 of tRNA(1)(Val) (anticodon cmo5UAC).</text>
</comment>
<evidence type="ECO:0000256" key="5">
    <source>
        <dbReference type="ARBA" id="ARBA00022694"/>
    </source>
</evidence>
<dbReference type="InterPro" id="IPR007848">
    <property type="entry name" value="Small_mtfrase_dom"/>
</dbReference>
<dbReference type="CDD" id="cd02440">
    <property type="entry name" value="AdoMet_MTases"/>
    <property type="match status" value="1"/>
</dbReference>
<dbReference type="InterPro" id="IPR022882">
    <property type="entry name" value="tRNA_adenine-N6_MeTrfase"/>
</dbReference>
<protein>
    <recommendedName>
        <fullName evidence="6">tRNA1(Val) (adenine(37)-N6)-methyltransferase</fullName>
        <ecNumber evidence="6">2.1.1.223</ecNumber>
    </recommendedName>
    <alternativeName>
        <fullName evidence="6">tRNA m6A37 methyltransferase</fullName>
    </alternativeName>
</protein>
<gene>
    <name evidence="8" type="ORF">SAMN06265337_1060</name>
</gene>
<accession>A0A212TE82</accession>
<dbReference type="InterPro" id="IPR029063">
    <property type="entry name" value="SAM-dependent_MTases_sf"/>
</dbReference>
<dbReference type="GO" id="GO:0032259">
    <property type="term" value="P:methylation"/>
    <property type="evidence" value="ECO:0007669"/>
    <property type="project" value="UniProtKB-KW"/>
</dbReference>
<evidence type="ECO:0000313" key="8">
    <source>
        <dbReference type="EMBL" id="SNC64339.1"/>
    </source>
</evidence>
<comment type="subcellular location">
    <subcellularLocation>
        <location evidence="6">Cytoplasm</location>
    </subcellularLocation>
</comment>
<dbReference type="EMBL" id="FYEW01000001">
    <property type="protein sequence ID" value="SNC64339.1"/>
    <property type="molecule type" value="Genomic_DNA"/>
</dbReference>
<dbReference type="AlphaFoldDB" id="A0A212TE82"/>
<dbReference type="InterPro" id="IPR050210">
    <property type="entry name" value="tRNA_Adenine-N(6)_MTase"/>
</dbReference>
<dbReference type="Gene3D" id="3.40.50.150">
    <property type="entry name" value="Vaccinia Virus protein VP39"/>
    <property type="match status" value="1"/>
</dbReference>
<dbReference type="Pfam" id="PF05175">
    <property type="entry name" value="MTS"/>
    <property type="match status" value="1"/>
</dbReference>
<comment type="similarity">
    <text evidence="6">Belongs to the methyltransferase superfamily. tRNA (adenine-N(6)-)-methyltransferase family.</text>
</comment>
<proteinExistence type="inferred from homology"/>
<keyword evidence="5 6" id="KW-0819">tRNA processing</keyword>
<reference evidence="9" key="1">
    <citation type="submission" date="2017-06" db="EMBL/GenBank/DDBJ databases">
        <authorList>
            <person name="Varghese N."/>
            <person name="Submissions S."/>
        </authorList>
    </citation>
    <scope>NUCLEOTIDE SEQUENCE [LARGE SCALE GENOMIC DNA]</scope>
    <source>
        <strain evidence="9">DSM 11116</strain>
    </source>
</reference>
<dbReference type="GO" id="GO:0003676">
    <property type="term" value="F:nucleic acid binding"/>
    <property type="evidence" value="ECO:0007669"/>
    <property type="project" value="InterPro"/>
</dbReference>
<keyword evidence="2 6" id="KW-0489">Methyltransferase</keyword>
<evidence type="ECO:0000256" key="4">
    <source>
        <dbReference type="ARBA" id="ARBA00022691"/>
    </source>
</evidence>
<dbReference type="PANTHER" id="PTHR47739">
    <property type="entry name" value="TRNA1(VAL) (ADENINE(37)-N6)-METHYLTRANSFERASE"/>
    <property type="match status" value="1"/>
</dbReference>
<evidence type="ECO:0000256" key="6">
    <source>
        <dbReference type="HAMAP-Rule" id="MF_01872"/>
    </source>
</evidence>
<organism evidence="8 9">
    <name type="scientific">Hymenobacter gelipurpurascens</name>
    <dbReference type="NCBI Taxonomy" id="89968"/>
    <lineage>
        <taxon>Bacteria</taxon>
        <taxon>Pseudomonadati</taxon>
        <taxon>Bacteroidota</taxon>
        <taxon>Cytophagia</taxon>
        <taxon>Cytophagales</taxon>
        <taxon>Hymenobacteraceae</taxon>
        <taxon>Hymenobacter</taxon>
    </lineage>
</organism>
<evidence type="ECO:0000259" key="7">
    <source>
        <dbReference type="Pfam" id="PF05175"/>
    </source>
</evidence>
<dbReference type="GO" id="GO:0005737">
    <property type="term" value="C:cytoplasm"/>
    <property type="evidence" value="ECO:0007669"/>
    <property type="project" value="UniProtKB-SubCell"/>
</dbReference>
<keyword evidence="1 6" id="KW-0963">Cytoplasm</keyword>
<dbReference type="EC" id="2.1.1.223" evidence="6"/>
<dbReference type="HAMAP" id="MF_01872">
    <property type="entry name" value="tRNA_methyltr_YfiC"/>
    <property type="match status" value="1"/>
</dbReference>
<dbReference type="GO" id="GO:0008033">
    <property type="term" value="P:tRNA processing"/>
    <property type="evidence" value="ECO:0007669"/>
    <property type="project" value="UniProtKB-UniRule"/>
</dbReference>
<keyword evidence="4 6" id="KW-0949">S-adenosyl-L-methionine</keyword>
<dbReference type="PROSITE" id="PS00092">
    <property type="entry name" value="N6_MTASE"/>
    <property type="match status" value="1"/>
</dbReference>
<dbReference type="RefSeq" id="WP_245815281.1">
    <property type="nucleotide sequence ID" value="NZ_FYEW01000001.1"/>
</dbReference>
<keyword evidence="9" id="KW-1185">Reference proteome</keyword>
<evidence type="ECO:0000313" key="9">
    <source>
        <dbReference type="Proteomes" id="UP000198131"/>
    </source>
</evidence>
<feature type="domain" description="Methyltransferase small" evidence="7">
    <location>
        <begin position="37"/>
        <end position="124"/>
    </location>
</feature>
<dbReference type="PANTHER" id="PTHR47739:SF1">
    <property type="entry name" value="TRNA1(VAL) (ADENINE(37)-N6)-METHYLTRANSFERASE"/>
    <property type="match status" value="1"/>
</dbReference>
<evidence type="ECO:0000256" key="3">
    <source>
        <dbReference type="ARBA" id="ARBA00022679"/>
    </source>
</evidence>
<evidence type="ECO:0000256" key="2">
    <source>
        <dbReference type="ARBA" id="ARBA00022603"/>
    </source>
</evidence>